<dbReference type="InterPro" id="IPR036772">
    <property type="entry name" value="SRCR-like_dom_sf"/>
</dbReference>
<comment type="caution">
    <text evidence="7">The sequence shown here is derived from an EMBL/GenBank/DDBJ whole genome shotgun (WGS) entry which is preliminary data.</text>
</comment>
<keyword evidence="8" id="KW-1185">Reference proteome</keyword>
<evidence type="ECO:0000256" key="1">
    <source>
        <dbReference type="ARBA" id="ARBA00022729"/>
    </source>
</evidence>
<dbReference type="GO" id="GO:0016020">
    <property type="term" value="C:membrane"/>
    <property type="evidence" value="ECO:0007669"/>
    <property type="project" value="InterPro"/>
</dbReference>
<dbReference type="SMART" id="SM00202">
    <property type="entry name" value="SR"/>
    <property type="match status" value="1"/>
</dbReference>
<evidence type="ECO:0000256" key="4">
    <source>
        <dbReference type="PROSITE-ProRule" id="PRU00196"/>
    </source>
</evidence>
<dbReference type="Pfam" id="PF00530">
    <property type="entry name" value="SRCR"/>
    <property type="match status" value="1"/>
</dbReference>
<dbReference type="SUPFAM" id="SSF56487">
    <property type="entry name" value="SRCR-like"/>
    <property type="match status" value="1"/>
</dbReference>
<comment type="caution">
    <text evidence="4">Lacks conserved residue(s) required for the propagation of feature annotation.</text>
</comment>
<evidence type="ECO:0000313" key="8">
    <source>
        <dbReference type="Proteomes" id="UP001152320"/>
    </source>
</evidence>
<name>A0A9Q1H5G2_HOLLE</name>
<keyword evidence="1" id="KW-0732">Signal</keyword>
<dbReference type="Proteomes" id="UP001152320">
    <property type="component" value="Chromosome 11"/>
</dbReference>
<sequence>MAHCGCYYYFIAPLVLGMLLTAFVFSDGAKDLQLVGGSLPNEGRIELLFGGERNNICSNRATWTAAKSEVMCRQLGYAGHVTEKYDAHFGEGNWTTVNDPLNCTGGSVWVFYE</sequence>
<dbReference type="Gene3D" id="3.10.250.10">
    <property type="entry name" value="SRCR-like domain"/>
    <property type="match status" value="1"/>
</dbReference>
<keyword evidence="5" id="KW-1133">Transmembrane helix</keyword>
<gene>
    <name evidence="7" type="ORF">HOLleu_23191</name>
</gene>
<reference evidence="7" key="1">
    <citation type="submission" date="2021-10" db="EMBL/GenBank/DDBJ databases">
        <title>Tropical sea cucumber genome reveals ecological adaptation and Cuvierian tubules defense mechanism.</title>
        <authorList>
            <person name="Chen T."/>
        </authorList>
    </citation>
    <scope>NUCLEOTIDE SEQUENCE</scope>
    <source>
        <strain evidence="7">Nanhai2018</strain>
        <tissue evidence="7">Muscle</tissue>
    </source>
</reference>
<evidence type="ECO:0000259" key="6">
    <source>
        <dbReference type="PROSITE" id="PS50287"/>
    </source>
</evidence>
<keyword evidence="3" id="KW-1015">Disulfide bond</keyword>
<dbReference type="EMBL" id="JAIZAY010000011">
    <property type="protein sequence ID" value="KAJ8033061.1"/>
    <property type="molecule type" value="Genomic_DNA"/>
</dbReference>
<keyword evidence="2" id="KW-0677">Repeat</keyword>
<proteinExistence type="predicted"/>
<dbReference type="PROSITE" id="PS50287">
    <property type="entry name" value="SRCR_2"/>
    <property type="match status" value="1"/>
</dbReference>
<keyword evidence="5" id="KW-0472">Membrane</keyword>
<feature type="domain" description="SRCR" evidence="6">
    <location>
        <begin position="32"/>
        <end position="113"/>
    </location>
</feature>
<dbReference type="AlphaFoldDB" id="A0A9Q1H5G2"/>
<dbReference type="InterPro" id="IPR001190">
    <property type="entry name" value="SRCR"/>
</dbReference>
<organism evidence="7 8">
    <name type="scientific">Holothuria leucospilota</name>
    <name type="common">Black long sea cucumber</name>
    <name type="synonym">Mertensiothuria leucospilota</name>
    <dbReference type="NCBI Taxonomy" id="206669"/>
    <lineage>
        <taxon>Eukaryota</taxon>
        <taxon>Metazoa</taxon>
        <taxon>Echinodermata</taxon>
        <taxon>Eleutherozoa</taxon>
        <taxon>Echinozoa</taxon>
        <taxon>Holothuroidea</taxon>
        <taxon>Aspidochirotacea</taxon>
        <taxon>Aspidochirotida</taxon>
        <taxon>Holothuriidae</taxon>
        <taxon>Holothuria</taxon>
    </lineage>
</organism>
<protein>
    <submittedName>
        <fullName evidence="7">Neurotrypsin</fullName>
    </submittedName>
</protein>
<evidence type="ECO:0000256" key="5">
    <source>
        <dbReference type="SAM" id="Phobius"/>
    </source>
</evidence>
<evidence type="ECO:0000313" key="7">
    <source>
        <dbReference type="EMBL" id="KAJ8033061.1"/>
    </source>
</evidence>
<accession>A0A9Q1H5G2</accession>
<evidence type="ECO:0000256" key="2">
    <source>
        <dbReference type="ARBA" id="ARBA00022737"/>
    </source>
</evidence>
<evidence type="ECO:0000256" key="3">
    <source>
        <dbReference type="ARBA" id="ARBA00023157"/>
    </source>
</evidence>
<keyword evidence="5" id="KW-0812">Transmembrane</keyword>
<dbReference type="PANTHER" id="PTHR19331">
    <property type="entry name" value="SCAVENGER RECEPTOR DOMAIN-CONTAINING"/>
    <property type="match status" value="1"/>
</dbReference>
<feature type="transmembrane region" description="Helical" evidence="5">
    <location>
        <begin position="6"/>
        <end position="25"/>
    </location>
</feature>